<name>A0AA40ETV5_9PEZI</name>
<feature type="chain" id="PRO_5041464553" evidence="1">
    <location>
        <begin position="20"/>
        <end position="139"/>
    </location>
</feature>
<evidence type="ECO:0000256" key="1">
    <source>
        <dbReference type="SAM" id="SignalP"/>
    </source>
</evidence>
<reference evidence="2" key="1">
    <citation type="submission" date="2023-06" db="EMBL/GenBank/DDBJ databases">
        <title>Genome-scale phylogeny and comparative genomics of the fungal order Sordariales.</title>
        <authorList>
            <consortium name="Lawrence Berkeley National Laboratory"/>
            <person name="Hensen N."/>
            <person name="Bonometti L."/>
            <person name="Westerberg I."/>
            <person name="Brannstrom I.O."/>
            <person name="Guillou S."/>
            <person name="Cros-Aarteil S."/>
            <person name="Calhoun S."/>
            <person name="Haridas S."/>
            <person name="Kuo A."/>
            <person name="Mondo S."/>
            <person name="Pangilinan J."/>
            <person name="Riley R."/>
            <person name="Labutti K."/>
            <person name="Andreopoulos B."/>
            <person name="Lipzen A."/>
            <person name="Chen C."/>
            <person name="Yanf M."/>
            <person name="Daum C."/>
            <person name="Ng V."/>
            <person name="Clum A."/>
            <person name="Steindorff A."/>
            <person name="Ohm R."/>
            <person name="Martin F."/>
            <person name="Silar P."/>
            <person name="Natvig D."/>
            <person name="Lalanne C."/>
            <person name="Gautier V."/>
            <person name="Ament-Velasquez S.L."/>
            <person name="Kruys A."/>
            <person name="Hutchinson M.I."/>
            <person name="Powell A.J."/>
            <person name="Barry K."/>
            <person name="Miller A.N."/>
            <person name="Grigoriev I.V."/>
            <person name="Debuchy R."/>
            <person name="Gladieux P."/>
            <person name="Thoren M.H."/>
            <person name="Johannesson H."/>
        </authorList>
    </citation>
    <scope>NUCLEOTIDE SEQUENCE</scope>
    <source>
        <strain evidence="2">CBS 540.89</strain>
    </source>
</reference>
<sequence>MIIYTLNSLFACLLHNVSGYVSHYSKQEKGESRGHDVCSLECVRPGCVTHGTGVCEYRTSPTDIYLGSLPHPTSREPQYPATIFQLSMIGIETAAHQLTTASSSSAPSPMFGEVLPRAGSEGVRLGVGLIESNPTDNGA</sequence>
<protein>
    <submittedName>
        <fullName evidence="2">Uncharacterized protein</fullName>
    </submittedName>
</protein>
<gene>
    <name evidence="2" type="ORF">B0T21DRAFT_359399</name>
</gene>
<feature type="signal peptide" evidence="1">
    <location>
        <begin position="1"/>
        <end position="19"/>
    </location>
</feature>
<proteinExistence type="predicted"/>
<dbReference type="EMBL" id="JAUKTV010000002">
    <property type="protein sequence ID" value="KAK0745295.1"/>
    <property type="molecule type" value="Genomic_DNA"/>
</dbReference>
<keyword evidence="1" id="KW-0732">Signal</keyword>
<dbReference type="Proteomes" id="UP001172159">
    <property type="component" value="Unassembled WGS sequence"/>
</dbReference>
<comment type="caution">
    <text evidence="2">The sequence shown here is derived from an EMBL/GenBank/DDBJ whole genome shotgun (WGS) entry which is preliminary data.</text>
</comment>
<evidence type="ECO:0000313" key="3">
    <source>
        <dbReference type="Proteomes" id="UP001172159"/>
    </source>
</evidence>
<organism evidence="2 3">
    <name type="scientific">Apiosordaria backusii</name>
    <dbReference type="NCBI Taxonomy" id="314023"/>
    <lineage>
        <taxon>Eukaryota</taxon>
        <taxon>Fungi</taxon>
        <taxon>Dikarya</taxon>
        <taxon>Ascomycota</taxon>
        <taxon>Pezizomycotina</taxon>
        <taxon>Sordariomycetes</taxon>
        <taxon>Sordariomycetidae</taxon>
        <taxon>Sordariales</taxon>
        <taxon>Lasiosphaeriaceae</taxon>
        <taxon>Apiosordaria</taxon>
    </lineage>
</organism>
<dbReference type="AlphaFoldDB" id="A0AA40ETV5"/>
<evidence type="ECO:0000313" key="2">
    <source>
        <dbReference type="EMBL" id="KAK0745295.1"/>
    </source>
</evidence>
<accession>A0AA40ETV5</accession>
<keyword evidence="3" id="KW-1185">Reference proteome</keyword>